<dbReference type="EC" id="2.3.2.27" evidence="2"/>
<keyword evidence="4" id="KW-0479">Metal-binding</keyword>
<keyword evidence="13" id="KW-1185">Reference proteome</keyword>
<dbReference type="PANTHER" id="PTHR15710:SF34">
    <property type="entry name" value="E3 UBIQUITIN-PROTEIN LIGASE RHC1A-RELATED"/>
    <property type="match status" value="1"/>
</dbReference>
<feature type="region of interest" description="Disordered" evidence="9">
    <location>
        <begin position="319"/>
        <end position="355"/>
    </location>
</feature>
<evidence type="ECO:0000256" key="1">
    <source>
        <dbReference type="ARBA" id="ARBA00000900"/>
    </source>
</evidence>
<comment type="catalytic activity">
    <reaction evidence="1">
        <text>S-ubiquitinyl-[E2 ubiquitin-conjugating enzyme]-L-cysteine + [acceptor protein]-L-lysine = [E2 ubiquitin-conjugating enzyme]-L-cysteine + N(6)-ubiquitinyl-[acceptor protein]-L-lysine.</text>
        <dbReference type="EC" id="2.3.2.27"/>
    </reaction>
</comment>
<dbReference type="InterPro" id="IPR039525">
    <property type="entry name" value="RNF126-like_zinc-ribbon"/>
</dbReference>
<dbReference type="EnsemblPlants" id="Ma11_t05580.1">
    <property type="protein sequence ID" value="Ma11_p05580.1"/>
    <property type="gene ID" value="Ma11_g05580"/>
</dbReference>
<protein>
    <recommendedName>
        <fullName evidence="2">RING-type E3 ubiquitin transferase</fullName>
        <ecNumber evidence="2">2.3.2.27</ecNumber>
    </recommendedName>
</protein>
<name>A0A804L4J8_MUSAM</name>
<evidence type="ECO:0000256" key="4">
    <source>
        <dbReference type="ARBA" id="ARBA00022723"/>
    </source>
</evidence>
<organism evidence="12 13">
    <name type="scientific">Musa acuminata subsp. malaccensis</name>
    <name type="common">Wild banana</name>
    <name type="synonym">Musa malaccensis</name>
    <dbReference type="NCBI Taxonomy" id="214687"/>
    <lineage>
        <taxon>Eukaryota</taxon>
        <taxon>Viridiplantae</taxon>
        <taxon>Streptophyta</taxon>
        <taxon>Embryophyta</taxon>
        <taxon>Tracheophyta</taxon>
        <taxon>Spermatophyta</taxon>
        <taxon>Magnoliopsida</taxon>
        <taxon>Liliopsida</taxon>
        <taxon>Zingiberales</taxon>
        <taxon>Musaceae</taxon>
        <taxon>Musa</taxon>
    </lineage>
</organism>
<dbReference type="OMA" id="SDPCERK"/>
<evidence type="ECO:0000256" key="2">
    <source>
        <dbReference type="ARBA" id="ARBA00012483"/>
    </source>
</evidence>
<dbReference type="Pfam" id="PF14369">
    <property type="entry name" value="Zn_ribbon_19"/>
    <property type="match status" value="1"/>
</dbReference>
<feature type="domain" description="RING-type" evidence="10">
    <location>
        <begin position="271"/>
        <end position="312"/>
    </location>
</feature>
<dbReference type="PANTHER" id="PTHR15710">
    <property type="entry name" value="E3 UBIQUITIN-PROTEIN LIGASE PRAJA"/>
    <property type="match status" value="1"/>
</dbReference>
<dbReference type="AlphaFoldDB" id="A0A804L4J8"/>
<dbReference type="Gene3D" id="3.30.40.10">
    <property type="entry name" value="Zinc/RING finger domain, C3HC4 (zinc finger)"/>
    <property type="match status" value="1"/>
</dbReference>
<dbReference type="Proteomes" id="UP000012960">
    <property type="component" value="Unplaced"/>
</dbReference>
<dbReference type="CDD" id="cd16669">
    <property type="entry name" value="RING-H2_RNF181"/>
    <property type="match status" value="1"/>
</dbReference>
<evidence type="ECO:0000259" key="10">
    <source>
        <dbReference type="PROSITE" id="PS50089"/>
    </source>
</evidence>
<dbReference type="GO" id="GO:0061630">
    <property type="term" value="F:ubiquitin protein ligase activity"/>
    <property type="evidence" value="ECO:0000318"/>
    <property type="project" value="GO_Central"/>
</dbReference>
<dbReference type="PROSITE" id="PS50089">
    <property type="entry name" value="ZF_RING_2"/>
    <property type="match status" value="1"/>
</dbReference>
<evidence type="ECO:0000256" key="7">
    <source>
        <dbReference type="ARBA" id="ARBA00022833"/>
    </source>
</evidence>
<evidence type="ECO:0000256" key="6">
    <source>
        <dbReference type="ARBA" id="ARBA00022786"/>
    </source>
</evidence>
<dbReference type="GO" id="GO:0016567">
    <property type="term" value="P:protein ubiquitination"/>
    <property type="evidence" value="ECO:0000318"/>
    <property type="project" value="GO_Central"/>
</dbReference>
<dbReference type="SMART" id="SM00184">
    <property type="entry name" value="RING"/>
    <property type="match status" value="1"/>
</dbReference>
<evidence type="ECO:0000256" key="9">
    <source>
        <dbReference type="SAM" id="MobiDB-lite"/>
    </source>
</evidence>
<keyword evidence="3" id="KW-0808">Transferase</keyword>
<gene>
    <name evidence="11" type="ORF">GSMUA_19810.1</name>
</gene>
<sequence length="355" mass="40363">MSNNSTHWCYQCRQRVEPCQRHMVCPICNSGFVLELDEIDATPSDHVGVDPDAVHDPWIRIMEATSFLTRRRRVRSRHHGGLIRMLNVNSDFGMEFGSGPLAVSRGGQIPVHESEGHGLDTSLNGHYGVGIRQADMIDSFVEPGLDELIEQFMQNDRHRSMETLLNRHYRVGFRQADMADYFVEPSLDELIEQLMQNGRHRSMDTLLNRHYGVGIRQADTADYFVEPGLDELIEQSMQNDRHGAPSASRSSIDAMPIIKINQRHLRVDSQCPICLERFEIGSEAREMPCTHLYHSECIIPWLEQHNSCPVCRYEMPTQGSGNWSSRSSGQTSGSSSRNSGQRLRDLLSSMWPSHS</sequence>
<keyword evidence="6" id="KW-0833">Ubl conjugation pathway</keyword>
<dbReference type="FunFam" id="3.30.40.10:FF:000022">
    <property type="entry name" value="E3 ubiquitin-protein ligase RING1-like"/>
    <property type="match status" value="1"/>
</dbReference>
<dbReference type="OrthoDB" id="8062037at2759"/>
<dbReference type="Pfam" id="PF13639">
    <property type="entry name" value="zf-RING_2"/>
    <property type="match status" value="1"/>
</dbReference>
<reference evidence="11" key="1">
    <citation type="submission" date="2021-03" db="EMBL/GenBank/DDBJ databases">
        <authorList>
            <consortium name="Genoscope - CEA"/>
            <person name="William W."/>
        </authorList>
    </citation>
    <scope>NUCLEOTIDE SEQUENCE</scope>
    <source>
        <strain evidence="11">Doubled-haploid Pahang</strain>
    </source>
</reference>
<evidence type="ECO:0000256" key="3">
    <source>
        <dbReference type="ARBA" id="ARBA00022679"/>
    </source>
</evidence>
<dbReference type="InterPro" id="IPR001841">
    <property type="entry name" value="Znf_RING"/>
</dbReference>
<evidence type="ECO:0000256" key="8">
    <source>
        <dbReference type="PROSITE-ProRule" id="PRU00175"/>
    </source>
</evidence>
<dbReference type="EMBL" id="HG996475">
    <property type="protein sequence ID" value="CAG1863647.1"/>
    <property type="molecule type" value="Genomic_DNA"/>
</dbReference>
<reference evidence="12" key="2">
    <citation type="submission" date="2021-05" db="UniProtKB">
        <authorList>
            <consortium name="EnsemblPlants"/>
        </authorList>
    </citation>
    <scope>IDENTIFICATION</scope>
    <source>
        <strain evidence="12">subsp. malaccensis</strain>
    </source>
</reference>
<accession>A0A804L4J8</accession>
<evidence type="ECO:0000313" key="12">
    <source>
        <dbReference type="EnsemblPlants" id="Ma11_p05580.1"/>
    </source>
</evidence>
<evidence type="ECO:0000256" key="5">
    <source>
        <dbReference type="ARBA" id="ARBA00022771"/>
    </source>
</evidence>
<evidence type="ECO:0000313" key="13">
    <source>
        <dbReference type="Proteomes" id="UP000012960"/>
    </source>
</evidence>
<dbReference type="SUPFAM" id="SSF57850">
    <property type="entry name" value="RING/U-box"/>
    <property type="match status" value="1"/>
</dbReference>
<dbReference type="Gramene" id="Ma11_t05580.1">
    <property type="protein sequence ID" value="Ma11_p05580.1"/>
    <property type="gene ID" value="Ma11_g05580"/>
</dbReference>
<feature type="compositionally biased region" description="Low complexity" evidence="9">
    <location>
        <begin position="319"/>
        <end position="340"/>
    </location>
</feature>
<dbReference type="GO" id="GO:0005737">
    <property type="term" value="C:cytoplasm"/>
    <property type="evidence" value="ECO:0000318"/>
    <property type="project" value="GO_Central"/>
</dbReference>
<dbReference type="InterPro" id="IPR013083">
    <property type="entry name" value="Znf_RING/FYVE/PHD"/>
</dbReference>
<dbReference type="GO" id="GO:0008270">
    <property type="term" value="F:zinc ion binding"/>
    <property type="evidence" value="ECO:0007669"/>
    <property type="project" value="UniProtKB-KW"/>
</dbReference>
<keyword evidence="5 8" id="KW-0863">Zinc-finger</keyword>
<dbReference type="InParanoid" id="A0A804L4J8"/>
<proteinExistence type="predicted"/>
<keyword evidence="7" id="KW-0862">Zinc</keyword>
<evidence type="ECO:0000313" key="11">
    <source>
        <dbReference type="EMBL" id="CAG1863647.1"/>
    </source>
</evidence>